<dbReference type="GeneID" id="19468742"/>
<dbReference type="KEGG" id="glz:GLAREA_09695"/>
<proteinExistence type="predicted"/>
<evidence type="ECO:0000313" key="2">
    <source>
        <dbReference type="Proteomes" id="UP000016922"/>
    </source>
</evidence>
<dbReference type="Proteomes" id="UP000016922">
    <property type="component" value="Unassembled WGS sequence"/>
</dbReference>
<name>S3CU74_GLAL2</name>
<protein>
    <submittedName>
        <fullName evidence="1">Uncharacterized protein</fullName>
    </submittedName>
</protein>
<sequence length="166" mass="18752">MRRLPPYRATIRDAAMRKADRPNANRIWRQLGIKSKQRNTTIFQQLSLSQFLVLPHPPISKTGYQHKDLFIKATFVQMATISNNVLTVGRPSKAAATTAVCSVTGKGRNSTAVVLPLDNAPVTIESFCSTQPMRQNRVHVHQQFEKAKYWGGDGRQGPMPRYTVYR</sequence>
<dbReference type="HOGENOM" id="CLU_1602882_0_0_1"/>
<gene>
    <name evidence="1" type="ORF">GLAREA_09695</name>
</gene>
<accession>S3CU74</accession>
<dbReference type="AlphaFoldDB" id="S3CU74"/>
<keyword evidence="2" id="KW-1185">Reference proteome</keyword>
<reference evidence="1 2" key="1">
    <citation type="journal article" date="2013" name="BMC Genomics">
        <title>Genomics-driven discovery of the pneumocandin biosynthetic gene cluster in the fungus Glarea lozoyensis.</title>
        <authorList>
            <person name="Chen L."/>
            <person name="Yue Q."/>
            <person name="Zhang X."/>
            <person name="Xiang M."/>
            <person name="Wang C."/>
            <person name="Li S."/>
            <person name="Che Y."/>
            <person name="Ortiz-Lopez F.J."/>
            <person name="Bills G.F."/>
            <person name="Liu X."/>
            <person name="An Z."/>
        </authorList>
    </citation>
    <scope>NUCLEOTIDE SEQUENCE [LARGE SCALE GENOMIC DNA]</scope>
    <source>
        <strain evidence="2">ATCC 20868 / MF5171</strain>
    </source>
</reference>
<dbReference type="EMBL" id="KE145368">
    <property type="protein sequence ID" value="EPE28574.1"/>
    <property type="molecule type" value="Genomic_DNA"/>
</dbReference>
<dbReference type="RefSeq" id="XP_008084482.1">
    <property type="nucleotide sequence ID" value="XM_008086291.1"/>
</dbReference>
<organism evidence="1 2">
    <name type="scientific">Glarea lozoyensis (strain ATCC 20868 / MF5171)</name>
    <dbReference type="NCBI Taxonomy" id="1116229"/>
    <lineage>
        <taxon>Eukaryota</taxon>
        <taxon>Fungi</taxon>
        <taxon>Dikarya</taxon>
        <taxon>Ascomycota</taxon>
        <taxon>Pezizomycotina</taxon>
        <taxon>Leotiomycetes</taxon>
        <taxon>Helotiales</taxon>
        <taxon>Helotiaceae</taxon>
        <taxon>Glarea</taxon>
    </lineage>
</organism>
<evidence type="ECO:0000313" key="1">
    <source>
        <dbReference type="EMBL" id="EPE28574.1"/>
    </source>
</evidence>